<dbReference type="Proteomes" id="UP000176339">
    <property type="component" value="Unassembled WGS sequence"/>
</dbReference>
<evidence type="ECO:0000256" key="2">
    <source>
        <dbReference type="ARBA" id="ARBA00011738"/>
    </source>
</evidence>
<dbReference type="GO" id="GO:0006260">
    <property type="term" value="P:DNA replication"/>
    <property type="evidence" value="ECO:0007669"/>
    <property type="project" value="UniProtKB-KW"/>
</dbReference>
<dbReference type="SMART" id="SM00271">
    <property type="entry name" value="DnaJ"/>
    <property type="match status" value="1"/>
</dbReference>
<dbReference type="GO" id="GO:0008270">
    <property type="term" value="F:zinc ion binding"/>
    <property type="evidence" value="ECO:0007669"/>
    <property type="project" value="UniProtKB-UniRule"/>
</dbReference>
<feature type="binding site" evidence="13">
    <location>
        <position position="175"/>
    </location>
    <ligand>
        <name>Zn(2+)</name>
        <dbReference type="ChEBI" id="CHEBI:29105"/>
        <label>2</label>
    </ligand>
</feature>
<evidence type="ECO:0000256" key="4">
    <source>
        <dbReference type="ARBA" id="ARBA00022705"/>
    </source>
</evidence>
<evidence type="ECO:0000256" key="8">
    <source>
        <dbReference type="ARBA" id="ARBA00022833"/>
    </source>
</evidence>
<keyword evidence="3 13" id="KW-0963">Cytoplasm</keyword>
<evidence type="ECO:0000256" key="14">
    <source>
        <dbReference type="PROSITE-ProRule" id="PRU00546"/>
    </source>
</evidence>
<dbReference type="InterPro" id="IPR002939">
    <property type="entry name" value="DnaJ_C"/>
</dbReference>
<evidence type="ECO:0000256" key="5">
    <source>
        <dbReference type="ARBA" id="ARBA00022723"/>
    </source>
</evidence>
<evidence type="ECO:0000256" key="6">
    <source>
        <dbReference type="ARBA" id="ARBA00022737"/>
    </source>
</evidence>
<keyword evidence="9 13" id="KW-0346">Stress response</keyword>
<reference evidence="17 18" key="1">
    <citation type="journal article" date="2016" name="Nat. Commun.">
        <title>Thousands of microbial genomes shed light on interconnected biogeochemical processes in an aquifer system.</title>
        <authorList>
            <person name="Anantharaman K."/>
            <person name="Brown C.T."/>
            <person name="Hug L.A."/>
            <person name="Sharon I."/>
            <person name="Castelle C.J."/>
            <person name="Probst A.J."/>
            <person name="Thomas B.C."/>
            <person name="Singh A."/>
            <person name="Wilkins M.J."/>
            <person name="Karaoz U."/>
            <person name="Brodie E.L."/>
            <person name="Williams K.H."/>
            <person name="Hubbard S.S."/>
            <person name="Banfield J.F."/>
        </authorList>
    </citation>
    <scope>NUCLEOTIDE SEQUENCE [LARGE SCALE GENOMIC DNA]</scope>
</reference>
<comment type="subunit">
    <text evidence="2 13">Homodimer.</text>
</comment>
<dbReference type="GO" id="GO:0042026">
    <property type="term" value="P:protein refolding"/>
    <property type="evidence" value="ECO:0007669"/>
    <property type="project" value="TreeGrafter"/>
</dbReference>
<evidence type="ECO:0000256" key="7">
    <source>
        <dbReference type="ARBA" id="ARBA00022771"/>
    </source>
</evidence>
<dbReference type="Gene3D" id="1.10.287.110">
    <property type="entry name" value="DnaJ domain"/>
    <property type="match status" value="1"/>
</dbReference>
<sequence>MADYYKILGIGKTASKDEIKRAYRKLAHEHHPDKGGGIAAKFKEVNEAYEVLSDDQKRGQYDKFGSAFAGGSGGQGAGGFGGFNGFSDFARGFDFSGFGSGGGDFSDIFSDLFGGGKRQTRDHRGVDLEMSLAIEFLEGVFGADKEISIEKKDACQICKGHGAEAGSQVITCPKCHGQGQIITHRKTILGNIQAAHTCDRCEGTGKIPEKACRECGGSGMKRQHKKIKITIPAGIASGQRIRISGEGEMGYRGSRPGDLYINIMIKDHTEFIRQGFDIHTEIPISFYGAALGTNTEVSTVDGPVELKIPAGTQSGKVLRLRGRGVPHLEGSGRGDQLVTVRVVTPQKLTRKEKELLKSLAEESGETVNIDKGLWDKIKDKF</sequence>
<dbReference type="InterPro" id="IPR001305">
    <property type="entry name" value="HSP_DnaJ_Cys-rich_dom"/>
</dbReference>
<feature type="repeat" description="CXXCXGXG motif" evidence="13">
    <location>
        <begin position="172"/>
        <end position="179"/>
    </location>
</feature>
<evidence type="ECO:0000256" key="9">
    <source>
        <dbReference type="ARBA" id="ARBA00023016"/>
    </source>
</evidence>
<evidence type="ECO:0000256" key="3">
    <source>
        <dbReference type="ARBA" id="ARBA00022490"/>
    </source>
</evidence>
<dbReference type="PANTHER" id="PTHR43096">
    <property type="entry name" value="DNAJ HOMOLOG 1, MITOCHONDRIAL-RELATED"/>
    <property type="match status" value="1"/>
</dbReference>
<comment type="similarity">
    <text evidence="11 13">Belongs to the DnaJ family.</text>
</comment>
<evidence type="ECO:0000256" key="13">
    <source>
        <dbReference type="HAMAP-Rule" id="MF_01152"/>
    </source>
</evidence>
<feature type="binding site" evidence="13">
    <location>
        <position position="215"/>
    </location>
    <ligand>
        <name>Zn(2+)</name>
        <dbReference type="ChEBI" id="CHEBI:29105"/>
        <label>1</label>
    </ligand>
</feature>
<evidence type="ECO:0000313" key="18">
    <source>
        <dbReference type="Proteomes" id="UP000176339"/>
    </source>
</evidence>
<dbReference type="AlphaFoldDB" id="A0A1F5P2J3"/>
<dbReference type="SUPFAM" id="SSF46565">
    <property type="entry name" value="Chaperone J-domain"/>
    <property type="match status" value="1"/>
</dbReference>
<feature type="binding site" evidence="13">
    <location>
        <position position="201"/>
    </location>
    <ligand>
        <name>Zn(2+)</name>
        <dbReference type="ChEBI" id="CHEBI:29105"/>
        <label>2</label>
    </ligand>
</feature>
<proteinExistence type="inferred from homology"/>
<dbReference type="PANTHER" id="PTHR43096:SF48">
    <property type="entry name" value="CHAPERONE PROTEIN DNAJ"/>
    <property type="match status" value="1"/>
</dbReference>
<dbReference type="EMBL" id="MFEN01000026">
    <property type="protein sequence ID" value="OGE84103.1"/>
    <property type="molecule type" value="Genomic_DNA"/>
</dbReference>
<dbReference type="InterPro" id="IPR036869">
    <property type="entry name" value="J_dom_sf"/>
</dbReference>
<feature type="binding site" evidence="13">
    <location>
        <position position="172"/>
    </location>
    <ligand>
        <name>Zn(2+)</name>
        <dbReference type="ChEBI" id="CHEBI:29105"/>
        <label>2</label>
    </ligand>
</feature>
<name>A0A1F5P2J3_9BACT</name>
<dbReference type="CDD" id="cd06257">
    <property type="entry name" value="DnaJ"/>
    <property type="match status" value="1"/>
</dbReference>
<dbReference type="GO" id="GO:0005737">
    <property type="term" value="C:cytoplasm"/>
    <property type="evidence" value="ECO:0007669"/>
    <property type="project" value="UniProtKB-SubCell"/>
</dbReference>
<feature type="domain" description="J" evidence="15">
    <location>
        <begin position="3"/>
        <end position="65"/>
    </location>
</feature>
<comment type="subcellular location">
    <subcellularLocation>
        <location evidence="1 13">Cytoplasm</location>
    </subcellularLocation>
</comment>
<dbReference type="PROSITE" id="PS50076">
    <property type="entry name" value="DNAJ_2"/>
    <property type="match status" value="1"/>
</dbReference>
<dbReference type="GO" id="GO:0009408">
    <property type="term" value="P:response to heat"/>
    <property type="evidence" value="ECO:0007669"/>
    <property type="project" value="InterPro"/>
</dbReference>
<dbReference type="Gene3D" id="2.10.230.10">
    <property type="entry name" value="Heat shock protein DnaJ, cysteine-rich domain"/>
    <property type="match status" value="1"/>
</dbReference>
<dbReference type="GO" id="GO:0051082">
    <property type="term" value="F:unfolded protein binding"/>
    <property type="evidence" value="ECO:0007669"/>
    <property type="project" value="UniProtKB-UniRule"/>
</dbReference>
<dbReference type="InterPro" id="IPR001623">
    <property type="entry name" value="DnaJ_domain"/>
</dbReference>
<organism evidence="17 18">
    <name type="scientific">Candidatus Doudnabacteria bacterium RIFCSPHIGHO2_01_FULL_49_9</name>
    <dbReference type="NCBI Taxonomy" id="1817827"/>
    <lineage>
        <taxon>Bacteria</taxon>
        <taxon>Candidatus Doudnaibacteriota</taxon>
    </lineage>
</organism>
<feature type="domain" description="CR-type" evidence="16">
    <location>
        <begin position="142"/>
        <end position="224"/>
    </location>
</feature>
<dbReference type="PROSITE" id="PS00636">
    <property type="entry name" value="DNAJ_1"/>
    <property type="match status" value="1"/>
</dbReference>
<feature type="zinc finger region" description="CR-type" evidence="14">
    <location>
        <begin position="142"/>
        <end position="224"/>
    </location>
</feature>
<dbReference type="FunFam" id="2.10.230.10:FF:000002">
    <property type="entry name" value="Molecular chaperone DnaJ"/>
    <property type="match status" value="1"/>
</dbReference>
<dbReference type="Pfam" id="PF01556">
    <property type="entry name" value="DnaJ_C"/>
    <property type="match status" value="1"/>
</dbReference>
<evidence type="ECO:0000259" key="16">
    <source>
        <dbReference type="PROSITE" id="PS51188"/>
    </source>
</evidence>
<feature type="binding site" evidence="13">
    <location>
        <position position="158"/>
    </location>
    <ligand>
        <name>Zn(2+)</name>
        <dbReference type="ChEBI" id="CHEBI:29105"/>
        <label>1</label>
    </ligand>
</feature>
<evidence type="ECO:0000313" key="17">
    <source>
        <dbReference type="EMBL" id="OGE84103.1"/>
    </source>
</evidence>
<dbReference type="Gene3D" id="2.60.260.20">
    <property type="entry name" value="Urease metallochaperone UreE, N-terminal domain"/>
    <property type="match status" value="2"/>
</dbReference>
<keyword evidence="7 13" id="KW-0863">Zinc-finger</keyword>
<dbReference type="GO" id="GO:0031072">
    <property type="term" value="F:heat shock protein binding"/>
    <property type="evidence" value="ECO:0007669"/>
    <property type="project" value="InterPro"/>
</dbReference>
<keyword evidence="6 13" id="KW-0677">Repeat</keyword>
<dbReference type="SUPFAM" id="SSF57938">
    <property type="entry name" value="DnaJ/Hsp40 cysteine-rich domain"/>
    <property type="match status" value="1"/>
</dbReference>
<dbReference type="CDD" id="cd10747">
    <property type="entry name" value="DnaJ_C"/>
    <property type="match status" value="1"/>
</dbReference>
<evidence type="ECO:0000256" key="12">
    <source>
        <dbReference type="ARBA" id="ARBA00067609"/>
    </source>
</evidence>
<comment type="function">
    <text evidence="13">Participates actively in the response to hyperosmotic and heat shock by preventing the aggregation of stress-denatured proteins and by disaggregating proteins, also in an autonomous, DnaK-independent fashion. Unfolded proteins bind initially to DnaJ; upon interaction with the DnaJ-bound protein, DnaK hydrolyzes its bound ATP, resulting in the formation of a stable complex. GrpE releases ADP from DnaK; ATP binding to DnaK triggers the release of the substrate protein, thus completing the reaction cycle. Several rounds of ATP-dependent interactions between DnaJ, DnaK and GrpE are required for fully efficient folding. Also involved, together with DnaK and GrpE, in the DNA replication of plasmids through activation of initiation proteins.</text>
</comment>
<dbReference type="InterPro" id="IPR008971">
    <property type="entry name" value="HSP40/DnaJ_pept-bd"/>
</dbReference>
<dbReference type="Pfam" id="PF00226">
    <property type="entry name" value="DnaJ"/>
    <property type="match status" value="1"/>
</dbReference>
<dbReference type="HAMAP" id="MF_01152">
    <property type="entry name" value="DnaJ"/>
    <property type="match status" value="1"/>
</dbReference>
<comment type="domain">
    <text evidence="13">The J domain is necessary and sufficient to stimulate DnaK ATPase activity. Zinc center 1 plays an important role in the autonomous, DnaK-independent chaperone activity of DnaJ. Zinc center 2 is essential for interaction with DnaK and for DnaJ activity.</text>
</comment>
<evidence type="ECO:0000259" key="15">
    <source>
        <dbReference type="PROSITE" id="PS50076"/>
    </source>
</evidence>
<dbReference type="Pfam" id="PF00684">
    <property type="entry name" value="DnaJ_CXXCXGXG"/>
    <property type="match status" value="1"/>
</dbReference>
<feature type="repeat" description="CXXCXGXG motif" evidence="13">
    <location>
        <begin position="155"/>
        <end position="162"/>
    </location>
</feature>
<dbReference type="GO" id="GO:0005524">
    <property type="term" value="F:ATP binding"/>
    <property type="evidence" value="ECO:0007669"/>
    <property type="project" value="InterPro"/>
</dbReference>
<dbReference type="CDD" id="cd10719">
    <property type="entry name" value="DnaJ_zf"/>
    <property type="match status" value="1"/>
</dbReference>
<evidence type="ECO:0000256" key="1">
    <source>
        <dbReference type="ARBA" id="ARBA00004496"/>
    </source>
</evidence>
<feature type="repeat" description="CXXCXGXG motif" evidence="13">
    <location>
        <begin position="212"/>
        <end position="219"/>
    </location>
</feature>
<feature type="binding site" evidence="13">
    <location>
        <position position="212"/>
    </location>
    <ligand>
        <name>Zn(2+)</name>
        <dbReference type="ChEBI" id="CHEBI:29105"/>
        <label>1</label>
    </ligand>
</feature>
<keyword evidence="4 13" id="KW-0235">DNA replication</keyword>
<dbReference type="PRINTS" id="PR00625">
    <property type="entry name" value="JDOMAIN"/>
</dbReference>
<dbReference type="InterPro" id="IPR036410">
    <property type="entry name" value="HSP_DnaJ_Cys-rich_dom_sf"/>
</dbReference>
<feature type="repeat" description="CXXCXGXG motif" evidence="13">
    <location>
        <begin position="198"/>
        <end position="205"/>
    </location>
</feature>
<accession>A0A1F5P2J3</accession>
<evidence type="ECO:0000256" key="11">
    <source>
        <dbReference type="ARBA" id="ARBA00061004"/>
    </source>
</evidence>
<comment type="caution">
    <text evidence="17">The sequence shown here is derived from an EMBL/GenBank/DDBJ whole genome shotgun (WGS) entry which is preliminary data.</text>
</comment>
<protein>
    <recommendedName>
        <fullName evidence="12 13">Chaperone protein DnaJ</fullName>
    </recommendedName>
</protein>
<keyword evidence="5 13" id="KW-0479">Metal-binding</keyword>
<feature type="binding site" evidence="13">
    <location>
        <position position="155"/>
    </location>
    <ligand>
        <name>Zn(2+)</name>
        <dbReference type="ChEBI" id="CHEBI:29105"/>
        <label>1</label>
    </ligand>
</feature>
<feature type="binding site" evidence="13">
    <location>
        <position position="198"/>
    </location>
    <ligand>
        <name>Zn(2+)</name>
        <dbReference type="ChEBI" id="CHEBI:29105"/>
        <label>2</label>
    </ligand>
</feature>
<keyword evidence="10 13" id="KW-0143">Chaperone</keyword>
<dbReference type="NCBIfam" id="NF008035">
    <property type="entry name" value="PRK10767.1"/>
    <property type="match status" value="1"/>
</dbReference>
<dbReference type="InterPro" id="IPR012724">
    <property type="entry name" value="DnaJ"/>
</dbReference>
<evidence type="ECO:0000256" key="10">
    <source>
        <dbReference type="ARBA" id="ARBA00023186"/>
    </source>
</evidence>
<dbReference type="PROSITE" id="PS51188">
    <property type="entry name" value="ZF_CR"/>
    <property type="match status" value="1"/>
</dbReference>
<dbReference type="FunFam" id="2.60.260.20:FF:000004">
    <property type="entry name" value="Molecular chaperone DnaJ"/>
    <property type="match status" value="1"/>
</dbReference>
<dbReference type="SUPFAM" id="SSF49493">
    <property type="entry name" value="HSP40/DnaJ peptide-binding domain"/>
    <property type="match status" value="2"/>
</dbReference>
<dbReference type="NCBIfam" id="TIGR02349">
    <property type="entry name" value="DnaJ_bact"/>
    <property type="match status" value="1"/>
</dbReference>
<dbReference type="InterPro" id="IPR018253">
    <property type="entry name" value="DnaJ_domain_CS"/>
</dbReference>
<comment type="cofactor">
    <cofactor evidence="13">
        <name>Zn(2+)</name>
        <dbReference type="ChEBI" id="CHEBI:29105"/>
    </cofactor>
    <text evidence="13">Binds 2 Zn(2+) ions per monomer.</text>
</comment>
<gene>
    <name evidence="13" type="primary">dnaJ</name>
    <name evidence="17" type="ORF">A2846_01655</name>
</gene>
<keyword evidence="8 13" id="KW-0862">Zinc</keyword>